<dbReference type="InterPro" id="IPR016102">
    <property type="entry name" value="Succinyl-CoA_synth-like"/>
</dbReference>
<proteinExistence type="inferred from homology"/>
<evidence type="ECO:0000313" key="9">
    <source>
        <dbReference type="Proteomes" id="UP001225316"/>
    </source>
</evidence>
<dbReference type="Gene3D" id="3.30.1490.20">
    <property type="entry name" value="ATP-grasp fold, A domain"/>
    <property type="match status" value="1"/>
</dbReference>
<dbReference type="InterPro" id="IPR013650">
    <property type="entry name" value="ATP-grasp_succ-CoA_synth-type"/>
</dbReference>
<feature type="binding site" evidence="5">
    <location>
        <position position="206"/>
    </location>
    <ligand>
        <name>Mg(2+)</name>
        <dbReference type="ChEBI" id="CHEBI:18420"/>
    </ligand>
</feature>
<evidence type="ECO:0000256" key="3">
    <source>
        <dbReference type="ARBA" id="ARBA00022741"/>
    </source>
</evidence>
<feature type="binding site" evidence="5">
    <location>
        <position position="46"/>
    </location>
    <ligand>
        <name>ATP</name>
        <dbReference type="ChEBI" id="CHEBI:30616"/>
    </ligand>
</feature>
<feature type="binding site" evidence="5">
    <location>
        <position position="220"/>
    </location>
    <ligand>
        <name>Mg(2+)</name>
        <dbReference type="ChEBI" id="CHEBI:18420"/>
    </ligand>
</feature>
<organism evidence="8 9">
    <name type="scientific">Thalassobacterium maritimum</name>
    <dbReference type="NCBI Taxonomy" id="3041265"/>
    <lineage>
        <taxon>Bacteria</taxon>
        <taxon>Pseudomonadati</taxon>
        <taxon>Verrucomicrobiota</taxon>
        <taxon>Opitutia</taxon>
        <taxon>Puniceicoccales</taxon>
        <taxon>Coraliomargaritaceae</taxon>
        <taxon>Thalassobacterium</taxon>
    </lineage>
</organism>
<evidence type="ECO:0000256" key="4">
    <source>
        <dbReference type="ARBA" id="ARBA00022842"/>
    </source>
</evidence>
<comment type="function">
    <text evidence="5">Succinyl-CoA synthetase functions in the citric acid cycle (TCA), coupling the hydrolysis of succinyl-CoA to the synthesis of either ATP or GTP and thus represents the only step of substrate-level phosphorylation in the TCA. The beta subunit provides nucleotide specificity of the enzyme and binds the substrate succinate, while the binding sites for coenzyme A and phosphate are found in the alpha subunit.</text>
</comment>
<comment type="similarity">
    <text evidence="5">Belongs to the succinate/malate CoA ligase beta subunit family.</text>
</comment>
<comment type="catalytic activity">
    <reaction evidence="5">
        <text>GTP + succinate + CoA = succinyl-CoA + GDP + phosphate</text>
        <dbReference type="Rhea" id="RHEA:22120"/>
        <dbReference type="ChEBI" id="CHEBI:30031"/>
        <dbReference type="ChEBI" id="CHEBI:37565"/>
        <dbReference type="ChEBI" id="CHEBI:43474"/>
        <dbReference type="ChEBI" id="CHEBI:57287"/>
        <dbReference type="ChEBI" id="CHEBI:57292"/>
        <dbReference type="ChEBI" id="CHEBI:58189"/>
    </reaction>
</comment>
<feature type="binding site" evidence="5">
    <location>
        <begin position="53"/>
        <end position="55"/>
    </location>
    <ligand>
        <name>ATP</name>
        <dbReference type="ChEBI" id="CHEBI:30616"/>
    </ligand>
</feature>
<keyword evidence="1 5" id="KW-0436">Ligase</keyword>
<feature type="domain" description="ATP-grasp" evidence="7">
    <location>
        <begin position="9"/>
        <end position="234"/>
    </location>
</feature>
<dbReference type="NCBIfam" id="TIGR01016">
    <property type="entry name" value="sucCoAbeta"/>
    <property type="match status" value="1"/>
</dbReference>
<dbReference type="PROSITE" id="PS01217">
    <property type="entry name" value="SUCCINYL_COA_LIG_3"/>
    <property type="match status" value="1"/>
</dbReference>
<dbReference type="EC" id="6.2.1.5" evidence="5"/>
<feature type="binding site" evidence="5">
    <location>
        <begin position="328"/>
        <end position="330"/>
    </location>
    <ligand>
        <name>substrate</name>
        <note>ligand shared with subunit alpha</note>
    </ligand>
</feature>
<dbReference type="InterPro" id="IPR005809">
    <property type="entry name" value="Succ_CoA_ligase-like_bsu"/>
</dbReference>
<dbReference type="EMBL" id="JARXHW010000004">
    <property type="protein sequence ID" value="MDQ8206496.1"/>
    <property type="molecule type" value="Genomic_DNA"/>
</dbReference>
<dbReference type="RefSeq" id="WP_308948575.1">
    <property type="nucleotide sequence ID" value="NZ_JARXHW010000004.1"/>
</dbReference>
<comment type="pathway">
    <text evidence="5">Carbohydrate metabolism; tricarboxylic acid cycle; succinate from succinyl-CoA (ligase route): step 1/1.</text>
</comment>
<feature type="binding site" evidence="5">
    <location>
        <position position="114"/>
    </location>
    <ligand>
        <name>ATP</name>
        <dbReference type="ChEBI" id="CHEBI:30616"/>
    </ligand>
</feature>
<sequence>MNIHEYQAKRLLQEYGVPVPRGYAATNSREVETAISHLGDDMIVVKAQIHAGGRGKGTFTDGYKGGVKVVKNREEAQEAANHMLDNTLVTAQTGPEGRKVQTLYFTEACDIDHEYYLAIVLDRETAQSVIIASTEGGMDIEAVAEKTPEKIIRVPISPTMGLRHYHCRRVAFALGFAGDQVKQFARILTGLYKMFWEKNAMLVEINPLVTTKQGQLIALDAKVSFDSNAIFQHPEIQQLRDLNEEDPKEIEASKHNLAYIALDGNIACMVNGAGLAMATMDIIQSFGGSPANFLDVGGGANEDQVTAAFKIILSDPNVKGILVNIFGGIMKCDVIANGIVAAAKNVEIKVPLVVRLEGTNVEAGKKILRESGVALTPADSLVQAAEIIVEQVKNAD</sequence>
<name>A0ABU1AQW9_9BACT</name>
<dbReference type="PIRSF" id="PIRSF001554">
    <property type="entry name" value="SucCS_beta"/>
    <property type="match status" value="1"/>
</dbReference>
<dbReference type="Proteomes" id="UP001225316">
    <property type="component" value="Unassembled WGS sequence"/>
</dbReference>
<dbReference type="InterPro" id="IPR013815">
    <property type="entry name" value="ATP_grasp_subdomain_1"/>
</dbReference>
<dbReference type="PANTHER" id="PTHR11815:SF10">
    <property type="entry name" value="SUCCINATE--COA LIGASE [GDP-FORMING] SUBUNIT BETA, MITOCHONDRIAL"/>
    <property type="match status" value="1"/>
</dbReference>
<comment type="cofactor">
    <cofactor evidence="5">
        <name>Mg(2+)</name>
        <dbReference type="ChEBI" id="CHEBI:18420"/>
    </cofactor>
    <text evidence="5">Binds 1 Mg(2+) ion per subunit.</text>
</comment>
<keyword evidence="3 5" id="KW-0547">Nucleotide-binding</keyword>
<dbReference type="NCBIfam" id="NF001913">
    <property type="entry name" value="PRK00696.1"/>
    <property type="match status" value="1"/>
</dbReference>
<dbReference type="InterPro" id="IPR011761">
    <property type="entry name" value="ATP-grasp"/>
</dbReference>
<comment type="catalytic activity">
    <reaction evidence="5">
        <text>succinate + ATP + CoA = succinyl-CoA + ADP + phosphate</text>
        <dbReference type="Rhea" id="RHEA:17661"/>
        <dbReference type="ChEBI" id="CHEBI:30031"/>
        <dbReference type="ChEBI" id="CHEBI:30616"/>
        <dbReference type="ChEBI" id="CHEBI:43474"/>
        <dbReference type="ChEBI" id="CHEBI:57287"/>
        <dbReference type="ChEBI" id="CHEBI:57292"/>
        <dbReference type="ChEBI" id="CHEBI:456216"/>
        <dbReference type="EC" id="6.2.1.5"/>
    </reaction>
</comment>
<dbReference type="Pfam" id="PF00549">
    <property type="entry name" value="Ligase_CoA"/>
    <property type="match status" value="1"/>
</dbReference>
<feature type="binding site" evidence="5">
    <location>
        <position position="271"/>
    </location>
    <ligand>
        <name>substrate</name>
        <note>ligand shared with subunit alpha</note>
    </ligand>
</feature>
<evidence type="ECO:0000256" key="1">
    <source>
        <dbReference type="ARBA" id="ARBA00022598"/>
    </source>
</evidence>
<dbReference type="SUPFAM" id="SSF52210">
    <property type="entry name" value="Succinyl-CoA synthetase domains"/>
    <property type="match status" value="1"/>
</dbReference>
<evidence type="ECO:0000259" key="7">
    <source>
        <dbReference type="PROSITE" id="PS50975"/>
    </source>
</evidence>
<dbReference type="PROSITE" id="PS50975">
    <property type="entry name" value="ATP_GRASP"/>
    <property type="match status" value="1"/>
</dbReference>
<protein>
    <recommendedName>
        <fullName evidence="5">Succinate--CoA ligase [ADP-forming] subunit beta</fullName>
        <ecNumber evidence="5">6.2.1.5</ecNumber>
    </recommendedName>
    <alternativeName>
        <fullName evidence="5">Succinyl-CoA synthetase subunit beta</fullName>
        <shortName evidence="5">SCS-beta</shortName>
    </alternativeName>
</protein>
<keyword evidence="4 5" id="KW-0460">Magnesium</keyword>
<dbReference type="Gene3D" id="3.30.470.20">
    <property type="entry name" value="ATP-grasp fold, B domain"/>
    <property type="match status" value="1"/>
</dbReference>
<comment type="caution">
    <text evidence="5">Lacks conserved residue(s) required for the propagation of feature annotation.</text>
</comment>
<dbReference type="InterPro" id="IPR017866">
    <property type="entry name" value="Succ-CoA_synthase_bsu_CS"/>
</dbReference>
<keyword evidence="5 6" id="KW-0067">ATP-binding</keyword>
<keyword evidence="9" id="KW-1185">Reference proteome</keyword>
<reference evidence="8 9" key="1">
    <citation type="submission" date="2023-04" db="EMBL/GenBank/DDBJ databases">
        <title>A novel bacteria isolated from coastal sediment.</title>
        <authorList>
            <person name="Liu X.-J."/>
            <person name="Du Z.-J."/>
        </authorList>
    </citation>
    <scope>NUCLEOTIDE SEQUENCE [LARGE SCALE GENOMIC DNA]</scope>
    <source>
        <strain evidence="8 9">SDUM461003</strain>
    </source>
</reference>
<evidence type="ECO:0000313" key="8">
    <source>
        <dbReference type="EMBL" id="MDQ8206496.1"/>
    </source>
</evidence>
<dbReference type="SUPFAM" id="SSF56059">
    <property type="entry name" value="Glutathione synthetase ATP-binding domain-like"/>
    <property type="match status" value="1"/>
</dbReference>
<comment type="caution">
    <text evidence="8">The sequence shown here is derived from an EMBL/GenBank/DDBJ whole genome shotgun (WGS) entry which is preliminary data.</text>
</comment>
<gene>
    <name evidence="5 8" type="primary">sucC</name>
    <name evidence="8" type="ORF">QEH52_03185</name>
</gene>
<keyword evidence="5" id="KW-0816">Tricarboxylic acid cycle</keyword>
<dbReference type="Gene3D" id="3.40.50.261">
    <property type="entry name" value="Succinyl-CoA synthetase domains"/>
    <property type="match status" value="1"/>
</dbReference>
<accession>A0ABU1AQW9</accession>
<evidence type="ECO:0000256" key="5">
    <source>
        <dbReference type="HAMAP-Rule" id="MF_00558"/>
    </source>
</evidence>
<dbReference type="Pfam" id="PF08442">
    <property type="entry name" value="ATP-grasp_2"/>
    <property type="match status" value="1"/>
</dbReference>
<dbReference type="PANTHER" id="PTHR11815">
    <property type="entry name" value="SUCCINYL-COA SYNTHETASE BETA CHAIN"/>
    <property type="match status" value="1"/>
</dbReference>
<dbReference type="GO" id="GO:0004775">
    <property type="term" value="F:succinate-CoA ligase (ADP-forming) activity"/>
    <property type="evidence" value="ECO:0007669"/>
    <property type="project" value="UniProtKB-EC"/>
</dbReference>
<evidence type="ECO:0000256" key="6">
    <source>
        <dbReference type="PROSITE-ProRule" id="PRU00409"/>
    </source>
</evidence>
<comment type="subunit">
    <text evidence="5">Heterotetramer of two alpha and two beta subunits.</text>
</comment>
<dbReference type="InterPro" id="IPR005811">
    <property type="entry name" value="SUCC_ACL_C"/>
</dbReference>
<feature type="binding site" evidence="5">
    <location>
        <position position="109"/>
    </location>
    <ligand>
        <name>ATP</name>
        <dbReference type="ChEBI" id="CHEBI:30616"/>
    </ligand>
</feature>
<keyword evidence="2 5" id="KW-0479">Metal-binding</keyword>
<dbReference type="HAMAP" id="MF_00558">
    <property type="entry name" value="Succ_CoA_beta"/>
    <property type="match status" value="1"/>
</dbReference>
<evidence type="ECO:0000256" key="2">
    <source>
        <dbReference type="ARBA" id="ARBA00022723"/>
    </source>
</evidence>